<reference evidence="1 2" key="1">
    <citation type="submission" date="2016-05" db="EMBL/GenBank/DDBJ databases">
        <title>A degradative enzymes factory behind the ericoid mycorrhizal symbiosis.</title>
        <authorList>
            <consortium name="DOE Joint Genome Institute"/>
            <person name="Martino E."/>
            <person name="Morin E."/>
            <person name="Grelet G."/>
            <person name="Kuo A."/>
            <person name="Kohler A."/>
            <person name="Daghino S."/>
            <person name="Barry K."/>
            <person name="Choi C."/>
            <person name="Cichocki N."/>
            <person name="Clum A."/>
            <person name="Copeland A."/>
            <person name="Hainaut M."/>
            <person name="Haridas S."/>
            <person name="Labutti K."/>
            <person name="Lindquist E."/>
            <person name="Lipzen A."/>
            <person name="Khouja H.-R."/>
            <person name="Murat C."/>
            <person name="Ohm R."/>
            <person name="Olson A."/>
            <person name="Spatafora J."/>
            <person name="Veneault-Fourrey C."/>
            <person name="Henrissat B."/>
            <person name="Grigoriev I."/>
            <person name="Martin F."/>
            <person name="Perotto S."/>
        </authorList>
    </citation>
    <scope>NUCLEOTIDE SEQUENCE [LARGE SCALE GENOMIC DNA]</scope>
    <source>
        <strain evidence="1 2">UAMH 7357</strain>
    </source>
</reference>
<dbReference type="OrthoDB" id="5275938at2759"/>
<dbReference type="EMBL" id="KZ613480">
    <property type="protein sequence ID" value="PMD21632.1"/>
    <property type="molecule type" value="Genomic_DNA"/>
</dbReference>
<evidence type="ECO:0000313" key="1">
    <source>
        <dbReference type="EMBL" id="PMD21632.1"/>
    </source>
</evidence>
<dbReference type="AlphaFoldDB" id="A0A2J6Q5T7"/>
<organism evidence="1 2">
    <name type="scientific">Hyaloscypha hepaticicola</name>
    <dbReference type="NCBI Taxonomy" id="2082293"/>
    <lineage>
        <taxon>Eukaryota</taxon>
        <taxon>Fungi</taxon>
        <taxon>Dikarya</taxon>
        <taxon>Ascomycota</taxon>
        <taxon>Pezizomycotina</taxon>
        <taxon>Leotiomycetes</taxon>
        <taxon>Helotiales</taxon>
        <taxon>Hyaloscyphaceae</taxon>
        <taxon>Hyaloscypha</taxon>
    </lineage>
</organism>
<sequence>MASSDLKNAFSFGSGDTQLLVSSPEGEITASVSSHAMSLASPVWKKFISPPWRPSQMNKSNETSSPDDNEGVKISFLPASDELHDFREDDADALLLLLRIAHLDFISVKKQLSVAELYNLAILCDKYDCVHLVKPWVDEWSLWVAHGARHQVGGELLSKRLFIAWSFGRIEDFRASASVLLMQSGTDKNGQLLDLEGEVIPEVMPPGVIEEIISLRQNAIERLLQIPRFRIKLYTDNKTTRCRYNRPGCDVIIYGSIFRGLDLYNLHPEMKPEDVHITVTALADIISNLEIFPYYSAKGGVHDICSAQYFAATTSSILSTIGSPVLESHLRHMEEQSRKLRGESDL</sequence>
<name>A0A2J6Q5T7_9HELO</name>
<dbReference type="Proteomes" id="UP000235672">
    <property type="component" value="Unassembled WGS sequence"/>
</dbReference>
<keyword evidence="2" id="KW-1185">Reference proteome</keyword>
<proteinExistence type="predicted"/>
<evidence type="ECO:0000313" key="2">
    <source>
        <dbReference type="Proteomes" id="UP000235672"/>
    </source>
</evidence>
<protein>
    <recommendedName>
        <fullName evidence="3">BTB domain-containing protein</fullName>
    </recommendedName>
</protein>
<evidence type="ECO:0008006" key="3">
    <source>
        <dbReference type="Google" id="ProtNLM"/>
    </source>
</evidence>
<gene>
    <name evidence="1" type="ORF">NA56DRAFT_703273</name>
</gene>
<accession>A0A2J6Q5T7</accession>
<dbReference type="STRING" id="1745343.A0A2J6Q5T7"/>